<gene>
    <name evidence="1" type="primary">UL8</name>
</gene>
<sequence>MESDSLRQAQCIAGSIRAVSLYTAWTQPGHRHRLRALVCLIVLPENGLRECPLFALISISEEELKARSPGANWSPQSLASAVRSASSPRTAPLETLRNPSMWRVLASCALASLEREVGAVQLFRPARLWVDERNGLLRRVDVVGDDILAPRAALLSIDARVPIDKGALSAQAASRPDACAAWLRLAAMQQEPEAALDAHMRVRITAPGGTFVRSYTTLRFPPVESEGAISDVFSVHTASVLLGPDGTATKVCVAVPSGFDYFACDTSAVSTPAIVSLFAQWHCAVFAHCARTAQVFAFLGTEFEPRGGEDDHLMTIGFPGWPTIRLPADATSDERKRIIDTYIHSEGAWPALREHAFPPPSVWAQASAYMLHKAPPDIRGVVDRWTPGRTSARFLDAPDAMGPVAAARFLIPHLAGLVLAALLQSYPPAAQDSGAARFIRFARFAREHRWADRAIGAAASAVSGACAEAARAAGGLLAAVELCIEQSATEAGVAVCGRGEDNFWGLFAAAEGDLRAASSAVAAEFARAATRALEESGLRLPRPVDVTCGGVYTHVVLWNPAGGWFGGAGDDFLEGFSPSSRAGARAADVLRATFRRLIDTENPDAARSIIREACDAFVVEAFAARGDAEYWSVAMAPSAAPLPASALSDGDALDAERHTRRVVYVKTHDGGSVGVPIDLYRKPLVLPPIDCARHVKDVIADVIVAMCAFVRGRWGDEVAFEYSPDDGPLFMFR</sequence>
<dbReference type="KEGG" id="vg:26887542"/>
<dbReference type="OrthoDB" id="2958at10239"/>
<name>J9QWK2_9ALPH</name>
<reference evidence="1 2" key="1">
    <citation type="journal article" date="2012" name="Virology">
        <title>Analysis of the genome of leporid herpesvirus 4.</title>
        <authorList>
            <person name="Babra B."/>
            <person name="Watson G."/>
            <person name="Xu W."/>
            <person name="Jeffrey B.M."/>
            <person name="Xu J.R."/>
            <person name="Rockey D.D."/>
            <person name="Rohrmann G.F."/>
            <person name="Jin L."/>
        </authorList>
    </citation>
    <scope>NUCLEOTIDE SEQUENCE [LARGE SCALE GENOMIC DNA]</scope>
    <source>
        <strain evidence="1">LHV4012612</strain>
    </source>
</reference>
<accession>J9QWK2</accession>
<dbReference type="GeneID" id="26887542"/>
<protein>
    <submittedName>
        <fullName evidence="1">Helicase/primase complex associated protein UL8</fullName>
    </submittedName>
</protein>
<dbReference type="GO" id="GO:0004386">
    <property type="term" value="F:helicase activity"/>
    <property type="evidence" value="ECO:0007669"/>
    <property type="project" value="UniProtKB-KW"/>
</dbReference>
<dbReference type="InterPro" id="IPR004996">
    <property type="entry name" value="HSV_HEPA"/>
</dbReference>
<dbReference type="GO" id="GO:0019079">
    <property type="term" value="P:viral genome replication"/>
    <property type="evidence" value="ECO:0007669"/>
    <property type="project" value="InterPro"/>
</dbReference>
<dbReference type="Proteomes" id="UP000167073">
    <property type="component" value="Segment"/>
</dbReference>
<organism evidence="1 2">
    <name type="scientific">Leporid alphaherpesvirus 4</name>
    <dbReference type="NCBI Taxonomy" id="481315"/>
    <lineage>
        <taxon>Viruses</taxon>
        <taxon>Duplodnaviria</taxon>
        <taxon>Heunggongvirae</taxon>
        <taxon>Peploviricota</taxon>
        <taxon>Herviviricetes</taxon>
        <taxon>Herpesvirales</taxon>
        <taxon>Orthoherpesviridae</taxon>
        <taxon>Alphaherpesvirinae</taxon>
        <taxon>Simplexvirus</taxon>
        <taxon>Simplexvirus leporidalpha4</taxon>
    </lineage>
</organism>
<evidence type="ECO:0000313" key="1">
    <source>
        <dbReference type="EMBL" id="AFR32449.1"/>
    </source>
</evidence>
<keyword evidence="2" id="KW-1185">Reference proteome</keyword>
<keyword evidence="1" id="KW-0067">ATP-binding</keyword>
<keyword evidence="1" id="KW-0347">Helicase</keyword>
<dbReference type="Pfam" id="PF03324">
    <property type="entry name" value="Herpes_HEPA"/>
    <property type="match status" value="1"/>
</dbReference>
<evidence type="ECO:0000313" key="2">
    <source>
        <dbReference type="Proteomes" id="UP000167073"/>
    </source>
</evidence>
<dbReference type="RefSeq" id="YP_009230138.1">
    <property type="nucleotide sequence ID" value="NC_029311.1"/>
</dbReference>
<proteinExistence type="inferred from homology"/>
<keyword evidence="1" id="KW-0547">Nucleotide-binding</keyword>
<dbReference type="EMBL" id="JQ596859">
    <property type="protein sequence ID" value="AFR32449.1"/>
    <property type="molecule type" value="Genomic_DNA"/>
</dbReference>
<keyword evidence="1" id="KW-0378">Hydrolase</keyword>
<dbReference type="HAMAP" id="MF_04010">
    <property type="entry name" value="HSV_HEPA"/>
    <property type="match status" value="1"/>
</dbReference>